<keyword evidence="2" id="KW-0963">Cytoplasm</keyword>
<keyword evidence="7" id="KW-1185">Reference proteome</keyword>
<dbReference type="GO" id="GO:0008312">
    <property type="term" value="F:7S RNA binding"/>
    <property type="evidence" value="ECO:0007669"/>
    <property type="project" value="InterPro"/>
</dbReference>
<proteinExistence type="predicted"/>
<gene>
    <name evidence="6" type="ORF">PGLA1383_LOCUS22537</name>
</gene>
<dbReference type="InterPro" id="IPR002778">
    <property type="entry name" value="Signal_recog_particle_SRP19"/>
</dbReference>
<dbReference type="GO" id="GO:0006617">
    <property type="term" value="P:SRP-dependent cotranslational protein targeting to membrane, signal sequence recognition"/>
    <property type="evidence" value="ECO:0007669"/>
    <property type="project" value="TreeGrafter"/>
</dbReference>
<evidence type="ECO:0000256" key="1">
    <source>
        <dbReference type="ARBA" id="ARBA00004496"/>
    </source>
</evidence>
<dbReference type="PANTHER" id="PTHR17453:SF0">
    <property type="entry name" value="SIGNAL RECOGNITION PARTICLE 19 KDA PROTEIN"/>
    <property type="match status" value="1"/>
</dbReference>
<dbReference type="PANTHER" id="PTHR17453">
    <property type="entry name" value="SIGNAL RECOGNITION PARTICLE 19 KD PROTEIN"/>
    <property type="match status" value="1"/>
</dbReference>
<keyword evidence="3" id="KW-0733">Signal recognition particle</keyword>
<dbReference type="OMA" id="ERTKCYP"/>
<feature type="compositionally biased region" description="Basic and acidic residues" evidence="5">
    <location>
        <begin position="145"/>
        <end position="163"/>
    </location>
</feature>
<evidence type="ECO:0008006" key="8">
    <source>
        <dbReference type="Google" id="ProtNLM"/>
    </source>
</evidence>
<dbReference type="GO" id="GO:0005786">
    <property type="term" value="C:signal recognition particle, endoplasmic reticulum targeting"/>
    <property type="evidence" value="ECO:0007669"/>
    <property type="project" value="UniProtKB-KW"/>
</dbReference>
<comment type="caution">
    <text evidence="6">The sequence shown here is derived from an EMBL/GenBank/DDBJ whole genome shotgun (WGS) entry which is preliminary data.</text>
</comment>
<dbReference type="Proteomes" id="UP000654075">
    <property type="component" value="Unassembled WGS sequence"/>
</dbReference>
<dbReference type="SUPFAM" id="SSF69695">
    <property type="entry name" value="SRP19"/>
    <property type="match status" value="1"/>
</dbReference>
<dbReference type="Gene3D" id="3.30.56.30">
    <property type="entry name" value="Signal recognition particle, SRP19-like subunit"/>
    <property type="match status" value="1"/>
</dbReference>
<organism evidence="6 7">
    <name type="scientific">Polarella glacialis</name>
    <name type="common">Dinoflagellate</name>
    <dbReference type="NCBI Taxonomy" id="89957"/>
    <lineage>
        <taxon>Eukaryota</taxon>
        <taxon>Sar</taxon>
        <taxon>Alveolata</taxon>
        <taxon>Dinophyceae</taxon>
        <taxon>Suessiales</taxon>
        <taxon>Suessiaceae</taxon>
        <taxon>Polarella</taxon>
    </lineage>
</organism>
<dbReference type="EMBL" id="CAJNNV010016356">
    <property type="protein sequence ID" value="CAE8604374.1"/>
    <property type="molecule type" value="Genomic_DNA"/>
</dbReference>
<dbReference type="AlphaFoldDB" id="A0A813F1S2"/>
<evidence type="ECO:0000313" key="7">
    <source>
        <dbReference type="Proteomes" id="UP000654075"/>
    </source>
</evidence>
<dbReference type="Pfam" id="PF01922">
    <property type="entry name" value="SRP19"/>
    <property type="match status" value="1"/>
</dbReference>
<feature type="region of interest" description="Disordered" evidence="5">
    <location>
        <begin position="116"/>
        <end position="163"/>
    </location>
</feature>
<dbReference type="OrthoDB" id="2190947at2759"/>
<evidence type="ECO:0000313" key="6">
    <source>
        <dbReference type="EMBL" id="CAE8604374.1"/>
    </source>
</evidence>
<evidence type="ECO:0000256" key="4">
    <source>
        <dbReference type="ARBA" id="ARBA00023274"/>
    </source>
</evidence>
<feature type="compositionally biased region" description="Low complexity" evidence="5">
    <location>
        <begin position="124"/>
        <end position="144"/>
    </location>
</feature>
<name>A0A813F1S2_POLGL</name>
<evidence type="ECO:0000256" key="3">
    <source>
        <dbReference type="ARBA" id="ARBA00023135"/>
    </source>
</evidence>
<evidence type="ECO:0000256" key="5">
    <source>
        <dbReference type="SAM" id="MobiDB-lite"/>
    </source>
</evidence>
<sequence length="163" mass="17944">MAELDTSKWNVLYPNYINSKKTVPEGRRIGLEKGVEHPRPQEMAEVCEFLKIPHVLEMGKSYPRDWMPDGRVRVLLKTPEGKVTHPEIHTKKALMLKMGELIPKLTSRANGPLPPAIPGLELLGPQAASAAPSAAASAEGAPQGREARKEAKRAENKANKKKK</sequence>
<keyword evidence="4" id="KW-0687">Ribonucleoprotein</keyword>
<reference evidence="6" key="1">
    <citation type="submission" date="2021-02" db="EMBL/GenBank/DDBJ databases">
        <authorList>
            <person name="Dougan E. K."/>
            <person name="Rhodes N."/>
            <person name="Thang M."/>
            <person name="Chan C."/>
        </authorList>
    </citation>
    <scope>NUCLEOTIDE SEQUENCE</scope>
</reference>
<evidence type="ECO:0000256" key="2">
    <source>
        <dbReference type="ARBA" id="ARBA00022490"/>
    </source>
</evidence>
<comment type="subcellular location">
    <subcellularLocation>
        <location evidence="1">Cytoplasm</location>
    </subcellularLocation>
</comment>
<protein>
    <recommendedName>
        <fullName evidence="8">Signal recognition particle 19 kDa protein</fullName>
    </recommendedName>
</protein>
<accession>A0A813F1S2</accession>
<dbReference type="InterPro" id="IPR036521">
    <property type="entry name" value="SRP19-like_sf"/>
</dbReference>